<dbReference type="GO" id="GO:0046872">
    <property type="term" value="F:metal ion binding"/>
    <property type="evidence" value="ECO:0007669"/>
    <property type="project" value="UniProtKB-KW"/>
</dbReference>
<proteinExistence type="inferred from homology"/>
<name>A0A8K0TGU2_9PEZI</name>
<dbReference type="Pfam" id="PF03328">
    <property type="entry name" value="HpcH_HpaI"/>
    <property type="match status" value="1"/>
</dbReference>
<reference evidence="5" key="1">
    <citation type="journal article" date="2021" name="Nat. Commun.">
        <title>Genetic determinants of endophytism in the Arabidopsis root mycobiome.</title>
        <authorList>
            <person name="Mesny F."/>
            <person name="Miyauchi S."/>
            <person name="Thiergart T."/>
            <person name="Pickel B."/>
            <person name="Atanasova L."/>
            <person name="Karlsson M."/>
            <person name="Huettel B."/>
            <person name="Barry K.W."/>
            <person name="Haridas S."/>
            <person name="Chen C."/>
            <person name="Bauer D."/>
            <person name="Andreopoulos W."/>
            <person name="Pangilinan J."/>
            <person name="LaButti K."/>
            <person name="Riley R."/>
            <person name="Lipzen A."/>
            <person name="Clum A."/>
            <person name="Drula E."/>
            <person name="Henrissat B."/>
            <person name="Kohler A."/>
            <person name="Grigoriev I.V."/>
            <person name="Martin F.M."/>
            <person name="Hacquard S."/>
        </authorList>
    </citation>
    <scope>NUCLEOTIDE SEQUENCE</scope>
    <source>
        <strain evidence="5">MPI-CAGE-AT-0016</strain>
    </source>
</reference>
<dbReference type="InterPro" id="IPR040442">
    <property type="entry name" value="Pyrv_kinase-like_dom_sf"/>
</dbReference>
<dbReference type="Gene3D" id="3.20.20.60">
    <property type="entry name" value="Phosphoenolpyruvate-binding domains"/>
    <property type="match status" value="1"/>
</dbReference>
<evidence type="ECO:0000256" key="2">
    <source>
        <dbReference type="ARBA" id="ARBA00022723"/>
    </source>
</evidence>
<dbReference type="OrthoDB" id="2326446at2759"/>
<dbReference type="PANTHER" id="PTHR30502:SF0">
    <property type="entry name" value="PHOSPHOENOLPYRUVATE CARBOXYLASE FAMILY PROTEIN"/>
    <property type="match status" value="1"/>
</dbReference>
<feature type="domain" description="HpcH/HpaI aldolase/citrate lyase" evidence="4">
    <location>
        <begin position="31"/>
        <end position="222"/>
    </location>
</feature>
<accession>A0A8K0TGU2</accession>
<keyword evidence="2" id="KW-0479">Metal-binding</keyword>
<evidence type="ECO:0000256" key="1">
    <source>
        <dbReference type="ARBA" id="ARBA00005568"/>
    </source>
</evidence>
<evidence type="ECO:0000259" key="4">
    <source>
        <dbReference type="Pfam" id="PF03328"/>
    </source>
</evidence>
<dbReference type="PANTHER" id="PTHR30502">
    <property type="entry name" value="2-KETO-3-DEOXY-L-RHAMNONATE ALDOLASE"/>
    <property type="match status" value="1"/>
</dbReference>
<sequence length="262" mass="27741">MFSNKLITNFENDTLTTAVAIKTIPSAEVILLAQAAGYDTVFIDLEHSTLSISDAAALCTAAILADITPFVRVPSQCGSGFVQRVLDGGAMGIVYPHINTVGEARNAVAMTKFPPQGNRSLTAALPHFQYRRVAATDVIGQVNAVGSTVFVMIETAEALGNAQEIAAVEGVDVLLLGANDLSLSMGILGGWDHPDFGKALELVAEACLRTKKVFGISGIYARPDIVKHAVEVLKARYVLGHSDMGLMAVAMKKNAEMLRGLK</sequence>
<dbReference type="SUPFAM" id="SSF51621">
    <property type="entry name" value="Phosphoenolpyruvate/pyruvate domain"/>
    <property type="match status" value="1"/>
</dbReference>
<dbReference type="EMBL" id="JAGPXD010000003">
    <property type="protein sequence ID" value="KAH7363380.1"/>
    <property type="molecule type" value="Genomic_DNA"/>
</dbReference>
<comment type="caution">
    <text evidence="5">The sequence shown here is derived from an EMBL/GenBank/DDBJ whole genome shotgun (WGS) entry which is preliminary data.</text>
</comment>
<dbReference type="AlphaFoldDB" id="A0A8K0TGU2"/>
<comment type="similarity">
    <text evidence="1">Belongs to the HpcH/HpaI aldolase family.</text>
</comment>
<protein>
    <submittedName>
        <fullName evidence="5">Pyruvate/Phosphoenolpyruvate kinase</fullName>
    </submittedName>
</protein>
<evidence type="ECO:0000313" key="6">
    <source>
        <dbReference type="Proteomes" id="UP000813385"/>
    </source>
</evidence>
<evidence type="ECO:0000256" key="3">
    <source>
        <dbReference type="ARBA" id="ARBA00023239"/>
    </source>
</evidence>
<organism evidence="5 6">
    <name type="scientific">Plectosphaerella cucumerina</name>
    <dbReference type="NCBI Taxonomy" id="40658"/>
    <lineage>
        <taxon>Eukaryota</taxon>
        <taxon>Fungi</taxon>
        <taxon>Dikarya</taxon>
        <taxon>Ascomycota</taxon>
        <taxon>Pezizomycotina</taxon>
        <taxon>Sordariomycetes</taxon>
        <taxon>Hypocreomycetidae</taxon>
        <taxon>Glomerellales</taxon>
        <taxon>Plectosphaerellaceae</taxon>
        <taxon>Plectosphaerella</taxon>
    </lineage>
</organism>
<keyword evidence="3" id="KW-0456">Lyase</keyword>
<dbReference type="InterPro" id="IPR005000">
    <property type="entry name" value="Aldolase/citrate-lyase_domain"/>
</dbReference>
<evidence type="ECO:0000313" key="5">
    <source>
        <dbReference type="EMBL" id="KAH7363380.1"/>
    </source>
</evidence>
<dbReference type="GO" id="GO:0005737">
    <property type="term" value="C:cytoplasm"/>
    <property type="evidence" value="ECO:0007669"/>
    <property type="project" value="TreeGrafter"/>
</dbReference>
<gene>
    <name evidence="5" type="ORF">B0T11DRAFT_329358</name>
</gene>
<dbReference type="GO" id="GO:0016301">
    <property type="term" value="F:kinase activity"/>
    <property type="evidence" value="ECO:0007669"/>
    <property type="project" value="UniProtKB-KW"/>
</dbReference>
<dbReference type="Proteomes" id="UP000813385">
    <property type="component" value="Unassembled WGS sequence"/>
</dbReference>
<keyword evidence="5" id="KW-0670">Pyruvate</keyword>
<keyword evidence="5" id="KW-0418">Kinase</keyword>
<dbReference type="InterPro" id="IPR050251">
    <property type="entry name" value="HpcH-HpaI_aldolase"/>
</dbReference>
<keyword evidence="6" id="KW-1185">Reference proteome</keyword>
<dbReference type="InterPro" id="IPR015813">
    <property type="entry name" value="Pyrv/PenolPyrv_kinase-like_dom"/>
</dbReference>
<keyword evidence="5" id="KW-0808">Transferase</keyword>
<dbReference type="GO" id="GO:0016832">
    <property type="term" value="F:aldehyde-lyase activity"/>
    <property type="evidence" value="ECO:0007669"/>
    <property type="project" value="TreeGrafter"/>
</dbReference>